<keyword evidence="3" id="KW-1185">Reference proteome</keyword>
<reference evidence="2 3" key="1">
    <citation type="submission" date="2023-01" db="EMBL/GenBank/DDBJ databases">
        <authorList>
            <person name="Kreplak J."/>
        </authorList>
    </citation>
    <scope>NUCLEOTIDE SEQUENCE [LARGE SCALE GENOMIC DNA]</scope>
</reference>
<evidence type="ECO:0000313" key="3">
    <source>
        <dbReference type="Proteomes" id="UP001157006"/>
    </source>
</evidence>
<protein>
    <submittedName>
        <fullName evidence="2">Uncharacterized protein</fullName>
    </submittedName>
</protein>
<gene>
    <name evidence="2" type="ORF">VFH_IV131280</name>
</gene>
<dbReference type="AlphaFoldDB" id="A0AAV1ALK9"/>
<evidence type="ECO:0000313" key="2">
    <source>
        <dbReference type="EMBL" id="CAI8609392.1"/>
    </source>
</evidence>
<feature type="chain" id="PRO_5043359386" evidence="1">
    <location>
        <begin position="21"/>
        <end position="161"/>
    </location>
</feature>
<feature type="signal peptide" evidence="1">
    <location>
        <begin position="1"/>
        <end position="20"/>
    </location>
</feature>
<dbReference type="Proteomes" id="UP001157006">
    <property type="component" value="Chromosome 4"/>
</dbReference>
<evidence type="ECO:0000256" key="1">
    <source>
        <dbReference type="SAM" id="SignalP"/>
    </source>
</evidence>
<keyword evidence="1" id="KW-0732">Signal</keyword>
<dbReference type="EMBL" id="OX451739">
    <property type="protein sequence ID" value="CAI8609392.1"/>
    <property type="molecule type" value="Genomic_DNA"/>
</dbReference>
<accession>A0AAV1ALK9</accession>
<sequence length="161" mass="18951">MLPILLLCCFTCCSNRPKHCIYYPKVYMKIAKKNLHHKSNRTVNYNSSNEPTLPTRFYQFFSIKMKTSQYKKRGQGREEKRKQYCQKIIFPKHFFFLQQPTIPSKGARFRLKIVEEEKINFRAYSCISESLFSGLLFFDSSASTSLVTLSPSIYICYDCCV</sequence>
<organism evidence="2 3">
    <name type="scientific">Vicia faba</name>
    <name type="common">Broad bean</name>
    <name type="synonym">Faba vulgaris</name>
    <dbReference type="NCBI Taxonomy" id="3906"/>
    <lineage>
        <taxon>Eukaryota</taxon>
        <taxon>Viridiplantae</taxon>
        <taxon>Streptophyta</taxon>
        <taxon>Embryophyta</taxon>
        <taxon>Tracheophyta</taxon>
        <taxon>Spermatophyta</taxon>
        <taxon>Magnoliopsida</taxon>
        <taxon>eudicotyledons</taxon>
        <taxon>Gunneridae</taxon>
        <taxon>Pentapetalae</taxon>
        <taxon>rosids</taxon>
        <taxon>fabids</taxon>
        <taxon>Fabales</taxon>
        <taxon>Fabaceae</taxon>
        <taxon>Papilionoideae</taxon>
        <taxon>50 kb inversion clade</taxon>
        <taxon>NPAAA clade</taxon>
        <taxon>Hologalegina</taxon>
        <taxon>IRL clade</taxon>
        <taxon>Fabeae</taxon>
        <taxon>Vicia</taxon>
    </lineage>
</organism>
<name>A0AAV1ALK9_VICFA</name>
<proteinExistence type="predicted"/>